<evidence type="ECO:0000256" key="2">
    <source>
        <dbReference type="ARBA" id="ARBA00023015"/>
    </source>
</evidence>
<dbReference type="PROSITE" id="PS51000">
    <property type="entry name" value="HTH_DEOR_2"/>
    <property type="match status" value="1"/>
</dbReference>
<reference evidence="5" key="1">
    <citation type="submission" date="2024-05" db="EMBL/GenBank/DDBJ databases">
        <authorList>
            <person name="Kim S."/>
            <person name="Heo J."/>
            <person name="Choi H."/>
            <person name="Choi Y."/>
            <person name="Kwon S.-W."/>
            <person name="Kim Y."/>
        </authorList>
    </citation>
    <scope>NUCLEOTIDE SEQUENCE</scope>
    <source>
        <strain evidence="5">KACC 23698</strain>
    </source>
</reference>
<evidence type="ECO:0000313" key="5">
    <source>
        <dbReference type="EMBL" id="XBO36927.1"/>
    </source>
</evidence>
<dbReference type="Pfam" id="PF08220">
    <property type="entry name" value="HTH_DeoR"/>
    <property type="match status" value="1"/>
</dbReference>
<dbReference type="EMBL" id="CP157484">
    <property type="protein sequence ID" value="XBO36927.1"/>
    <property type="molecule type" value="Genomic_DNA"/>
</dbReference>
<dbReference type="SUPFAM" id="SSF46785">
    <property type="entry name" value="Winged helix' DNA-binding domain"/>
    <property type="match status" value="1"/>
</dbReference>
<dbReference type="GO" id="GO:0003677">
    <property type="term" value="F:DNA binding"/>
    <property type="evidence" value="ECO:0007669"/>
    <property type="project" value="UniProtKB-KW"/>
</dbReference>
<dbReference type="AlphaFoldDB" id="A0AAU7J9M3"/>
<dbReference type="InterPro" id="IPR036388">
    <property type="entry name" value="WH-like_DNA-bd_sf"/>
</dbReference>
<dbReference type="GO" id="GO:0003700">
    <property type="term" value="F:DNA-binding transcription factor activity"/>
    <property type="evidence" value="ECO:0007669"/>
    <property type="project" value="InterPro"/>
</dbReference>
<dbReference type="InterPro" id="IPR037171">
    <property type="entry name" value="NagB/RpiA_transferase-like"/>
</dbReference>
<keyword evidence="2" id="KW-0805">Transcription regulation</keyword>
<dbReference type="RefSeq" id="WP_406853746.1">
    <property type="nucleotide sequence ID" value="NZ_CP157484.1"/>
</dbReference>
<dbReference type="PRINTS" id="PR00037">
    <property type="entry name" value="HTHLACR"/>
</dbReference>
<name>A0AAU7J9M3_9HYPH</name>
<evidence type="ECO:0000256" key="3">
    <source>
        <dbReference type="ARBA" id="ARBA00023163"/>
    </source>
</evidence>
<proteinExistence type="predicted"/>
<feature type="domain" description="HTH deoR-type" evidence="4">
    <location>
        <begin position="4"/>
        <end position="59"/>
    </location>
</feature>
<dbReference type="InterPro" id="IPR014036">
    <property type="entry name" value="DeoR-like_C"/>
</dbReference>
<dbReference type="PANTHER" id="PTHR30363:SF4">
    <property type="entry name" value="GLYCEROL-3-PHOSPHATE REGULON REPRESSOR"/>
    <property type="match status" value="1"/>
</dbReference>
<dbReference type="SUPFAM" id="SSF100950">
    <property type="entry name" value="NagB/RpiA/CoA transferase-like"/>
    <property type="match status" value="1"/>
</dbReference>
<protein>
    <submittedName>
        <fullName evidence="5">DeoR/GlpR family DNA-binding transcription regulator</fullName>
    </submittedName>
</protein>
<keyword evidence="3" id="KW-0804">Transcription</keyword>
<keyword evidence="1" id="KW-0678">Repressor</keyword>
<dbReference type="InterPro" id="IPR050313">
    <property type="entry name" value="Carb_Metab_HTH_regulators"/>
</dbReference>
<sequence>MQTLSPRQSEIIGLARMQGRVSVDDLALRYEVSPQTIRKDLNELCDQRILSRVHGGAVVASSVENLAYEARRFIARDEKAAIGRAAASLIPNNASLFINIGTTTEEVARCLKDHAGLLVITNNLHVATLLYPHPKIEVIVAGGPVRRSDGGVVGAAAIDLIRQFKVDYAVVGTSAIDPEGVLLDYDYREVRVSRAIMENARKTLLVADSLKFERSAPVRIGHLGDVDMFVTDRVPVEPIRELCRRESIEVIETGPPSPGHGAAVVD</sequence>
<accession>A0AAU7J9M3</accession>
<dbReference type="SMART" id="SM01134">
    <property type="entry name" value="DeoRC"/>
    <property type="match status" value="1"/>
</dbReference>
<dbReference type="Pfam" id="PF00455">
    <property type="entry name" value="DeoRC"/>
    <property type="match status" value="1"/>
</dbReference>
<dbReference type="Gene3D" id="1.10.10.10">
    <property type="entry name" value="Winged helix-like DNA-binding domain superfamily/Winged helix DNA-binding domain"/>
    <property type="match status" value="1"/>
</dbReference>
<dbReference type="InterPro" id="IPR001034">
    <property type="entry name" value="DeoR_HTH"/>
</dbReference>
<dbReference type="SMART" id="SM00420">
    <property type="entry name" value="HTH_DEOR"/>
    <property type="match status" value="1"/>
</dbReference>
<dbReference type="Gene3D" id="3.40.50.1360">
    <property type="match status" value="1"/>
</dbReference>
<organism evidence="5">
    <name type="scientific">Alsobacter sp. KACC 23698</name>
    <dbReference type="NCBI Taxonomy" id="3149229"/>
    <lineage>
        <taxon>Bacteria</taxon>
        <taxon>Pseudomonadati</taxon>
        <taxon>Pseudomonadota</taxon>
        <taxon>Alphaproteobacteria</taxon>
        <taxon>Hyphomicrobiales</taxon>
        <taxon>Alsobacteraceae</taxon>
        <taxon>Alsobacter</taxon>
    </lineage>
</organism>
<evidence type="ECO:0000259" key="4">
    <source>
        <dbReference type="PROSITE" id="PS51000"/>
    </source>
</evidence>
<gene>
    <name evidence="5" type="ORF">ABEG18_14385</name>
</gene>
<evidence type="ECO:0000256" key="1">
    <source>
        <dbReference type="ARBA" id="ARBA00022491"/>
    </source>
</evidence>
<dbReference type="InterPro" id="IPR036390">
    <property type="entry name" value="WH_DNA-bd_sf"/>
</dbReference>
<keyword evidence="5" id="KW-0238">DNA-binding</keyword>
<dbReference type="PANTHER" id="PTHR30363">
    <property type="entry name" value="HTH-TYPE TRANSCRIPTIONAL REGULATOR SRLR-RELATED"/>
    <property type="match status" value="1"/>
</dbReference>